<gene>
    <name evidence="9" type="ORF">P5G65_03915</name>
</gene>
<keyword evidence="4 7" id="KW-0812">Transmembrane</keyword>
<organism evidence="9 10">
    <name type="scientific">Paenibacillus chondroitinus</name>
    <dbReference type="NCBI Taxonomy" id="59842"/>
    <lineage>
        <taxon>Bacteria</taxon>
        <taxon>Bacillati</taxon>
        <taxon>Bacillota</taxon>
        <taxon>Bacilli</taxon>
        <taxon>Bacillales</taxon>
        <taxon>Paenibacillaceae</taxon>
        <taxon>Paenibacillus</taxon>
    </lineage>
</organism>
<evidence type="ECO:0000256" key="6">
    <source>
        <dbReference type="ARBA" id="ARBA00023136"/>
    </source>
</evidence>
<dbReference type="SUPFAM" id="SSF161098">
    <property type="entry name" value="MetI-like"/>
    <property type="match status" value="1"/>
</dbReference>
<feature type="transmembrane region" description="Helical" evidence="7">
    <location>
        <begin position="108"/>
        <end position="132"/>
    </location>
</feature>
<proteinExistence type="inferred from homology"/>
<keyword evidence="10" id="KW-1185">Reference proteome</keyword>
<dbReference type="EMBL" id="JAROBY010000007">
    <property type="protein sequence ID" value="MEB4793028.1"/>
    <property type="molecule type" value="Genomic_DNA"/>
</dbReference>
<sequence length="279" mass="31454">MMIRKKGHLANGLLHILLTVFGFIWIYPFIWMIFSSLKTNQEYITSGLKLFPESMQWMNYVRAWKVGHFSDYFINSVIVTVSTVVIVTLLCVLTGYALGRVNFPGRKLLIFIFSATMFIPKGYTIIPVYLIVKQLGLLNTMPGVILAESSGAHVLFILLFMAYFHGLPKELEESGEMDGGGFFRIFWQIMLPLSKPIIATTVIMQFIWTWNSFFVPLVFTLNKPELRTLAVGMFSFAGEHTIDWSGMAAGASISLVPVILVFIAFQKYFIEGISGSVKG</sequence>
<evidence type="ECO:0000259" key="8">
    <source>
        <dbReference type="PROSITE" id="PS50928"/>
    </source>
</evidence>
<feature type="transmembrane region" description="Helical" evidence="7">
    <location>
        <begin position="12"/>
        <end position="34"/>
    </location>
</feature>
<comment type="caution">
    <text evidence="9">The sequence shown here is derived from an EMBL/GenBank/DDBJ whole genome shotgun (WGS) entry which is preliminary data.</text>
</comment>
<evidence type="ECO:0000256" key="5">
    <source>
        <dbReference type="ARBA" id="ARBA00022989"/>
    </source>
</evidence>
<feature type="transmembrane region" description="Helical" evidence="7">
    <location>
        <begin position="185"/>
        <end position="208"/>
    </location>
</feature>
<evidence type="ECO:0000313" key="10">
    <source>
        <dbReference type="Proteomes" id="UP001355653"/>
    </source>
</evidence>
<evidence type="ECO:0000256" key="4">
    <source>
        <dbReference type="ARBA" id="ARBA00022692"/>
    </source>
</evidence>
<dbReference type="CDD" id="cd06261">
    <property type="entry name" value="TM_PBP2"/>
    <property type="match status" value="1"/>
</dbReference>
<feature type="transmembrane region" description="Helical" evidence="7">
    <location>
        <begin position="244"/>
        <end position="265"/>
    </location>
</feature>
<feature type="transmembrane region" description="Helical" evidence="7">
    <location>
        <begin position="144"/>
        <end position="164"/>
    </location>
</feature>
<dbReference type="Pfam" id="PF00528">
    <property type="entry name" value="BPD_transp_1"/>
    <property type="match status" value="1"/>
</dbReference>
<keyword evidence="5 7" id="KW-1133">Transmembrane helix</keyword>
<accession>A0ABU6D5L6</accession>
<dbReference type="PROSITE" id="PS50928">
    <property type="entry name" value="ABC_TM1"/>
    <property type="match status" value="1"/>
</dbReference>
<feature type="domain" description="ABC transmembrane type-1" evidence="8">
    <location>
        <begin position="73"/>
        <end position="265"/>
    </location>
</feature>
<evidence type="ECO:0000256" key="3">
    <source>
        <dbReference type="ARBA" id="ARBA00022475"/>
    </source>
</evidence>
<comment type="similarity">
    <text evidence="7">Belongs to the binding-protein-dependent transport system permease family.</text>
</comment>
<reference evidence="9 10" key="1">
    <citation type="submission" date="2023-03" db="EMBL/GenBank/DDBJ databases">
        <title>Bacillus Genome Sequencing.</title>
        <authorList>
            <person name="Dunlap C."/>
        </authorList>
    </citation>
    <scope>NUCLEOTIDE SEQUENCE [LARGE SCALE GENOMIC DNA]</scope>
    <source>
        <strain evidence="9 10">NRS-1351</strain>
    </source>
</reference>
<evidence type="ECO:0000256" key="1">
    <source>
        <dbReference type="ARBA" id="ARBA00004651"/>
    </source>
</evidence>
<dbReference type="Gene3D" id="1.10.3720.10">
    <property type="entry name" value="MetI-like"/>
    <property type="match status" value="1"/>
</dbReference>
<evidence type="ECO:0000256" key="2">
    <source>
        <dbReference type="ARBA" id="ARBA00022448"/>
    </source>
</evidence>
<dbReference type="Proteomes" id="UP001355653">
    <property type="component" value="Unassembled WGS sequence"/>
</dbReference>
<dbReference type="InterPro" id="IPR000515">
    <property type="entry name" value="MetI-like"/>
</dbReference>
<keyword evidence="3" id="KW-1003">Cell membrane</keyword>
<name>A0ABU6D5L6_9BACL</name>
<dbReference type="InterPro" id="IPR035906">
    <property type="entry name" value="MetI-like_sf"/>
</dbReference>
<protein>
    <submittedName>
        <fullName evidence="9">Carbohydrate ABC transporter permease</fullName>
    </submittedName>
</protein>
<keyword evidence="2 7" id="KW-0813">Transport</keyword>
<dbReference type="PANTHER" id="PTHR43744:SF8">
    <property type="entry name" value="SN-GLYCEROL-3-PHOSPHATE TRANSPORT SYSTEM PERMEASE PROTEIN UGPE"/>
    <property type="match status" value="1"/>
</dbReference>
<evidence type="ECO:0000256" key="7">
    <source>
        <dbReference type="RuleBase" id="RU363032"/>
    </source>
</evidence>
<evidence type="ECO:0000313" key="9">
    <source>
        <dbReference type="EMBL" id="MEB4793028.1"/>
    </source>
</evidence>
<feature type="transmembrane region" description="Helical" evidence="7">
    <location>
        <begin position="72"/>
        <end position="96"/>
    </location>
</feature>
<dbReference type="PANTHER" id="PTHR43744">
    <property type="entry name" value="ABC TRANSPORTER PERMEASE PROTEIN MG189-RELATED-RELATED"/>
    <property type="match status" value="1"/>
</dbReference>
<comment type="subcellular location">
    <subcellularLocation>
        <location evidence="1 7">Cell membrane</location>
        <topology evidence="1 7">Multi-pass membrane protein</topology>
    </subcellularLocation>
</comment>
<dbReference type="RefSeq" id="WP_246069113.1">
    <property type="nucleotide sequence ID" value="NZ_JAROBY010000007.1"/>
</dbReference>
<keyword evidence="6 7" id="KW-0472">Membrane</keyword>